<evidence type="ECO:0000256" key="1">
    <source>
        <dbReference type="SAM" id="Phobius"/>
    </source>
</evidence>
<feature type="transmembrane region" description="Helical" evidence="1">
    <location>
        <begin position="79"/>
        <end position="100"/>
    </location>
</feature>
<name>A6G471_9BACT</name>
<sequence>MSTTDDHPQTEPRPDASGEFDDLFARIEADIERERGLAARLRALPRWLAIALAVGLILLFAGLWLWLWPRSDMHLYPDWRLLLELAALAALSISAVHTFLSGPRLCPTHEPLIALRLLGHLIVALAIVFMPPAHLTEPYLSAGTGSMLWPCATACLSIGTSAALPVLGLILLLDRGSAMQVPLTRMLAPAGAWLGGMLVLQLHCPILAHEHQVLGHAGVLVPVLAVWALIEGLRRARNESV</sequence>
<gene>
    <name evidence="2" type="ORF">PPSIR1_02536</name>
</gene>
<evidence type="ECO:0008006" key="4">
    <source>
        <dbReference type="Google" id="ProtNLM"/>
    </source>
</evidence>
<dbReference type="EMBL" id="ABCS01000020">
    <property type="protein sequence ID" value="EDM79394.1"/>
    <property type="molecule type" value="Genomic_DNA"/>
</dbReference>
<feature type="transmembrane region" description="Helical" evidence="1">
    <location>
        <begin position="47"/>
        <end position="67"/>
    </location>
</feature>
<dbReference type="RefSeq" id="WP_006971520.1">
    <property type="nucleotide sequence ID" value="NZ_ABCS01000020.1"/>
</dbReference>
<protein>
    <recommendedName>
        <fullName evidence="4">DUF1109 domain-containing protein</fullName>
    </recommendedName>
</protein>
<evidence type="ECO:0000313" key="2">
    <source>
        <dbReference type="EMBL" id="EDM79394.1"/>
    </source>
</evidence>
<dbReference type="AlphaFoldDB" id="A6G471"/>
<feature type="transmembrane region" description="Helical" evidence="1">
    <location>
        <begin position="147"/>
        <end position="174"/>
    </location>
</feature>
<organism evidence="2 3">
    <name type="scientific">Plesiocystis pacifica SIR-1</name>
    <dbReference type="NCBI Taxonomy" id="391625"/>
    <lineage>
        <taxon>Bacteria</taxon>
        <taxon>Pseudomonadati</taxon>
        <taxon>Myxococcota</taxon>
        <taxon>Polyangia</taxon>
        <taxon>Nannocystales</taxon>
        <taxon>Nannocystaceae</taxon>
        <taxon>Plesiocystis</taxon>
    </lineage>
</organism>
<keyword evidence="1" id="KW-0812">Transmembrane</keyword>
<keyword evidence="1" id="KW-1133">Transmembrane helix</keyword>
<keyword evidence="1" id="KW-0472">Membrane</keyword>
<feature type="transmembrane region" description="Helical" evidence="1">
    <location>
        <begin position="186"/>
        <end position="208"/>
    </location>
</feature>
<proteinExistence type="predicted"/>
<accession>A6G471</accession>
<dbReference type="Proteomes" id="UP000005801">
    <property type="component" value="Unassembled WGS sequence"/>
</dbReference>
<comment type="caution">
    <text evidence="2">The sequence shown here is derived from an EMBL/GenBank/DDBJ whole genome shotgun (WGS) entry which is preliminary data.</text>
</comment>
<feature type="transmembrane region" description="Helical" evidence="1">
    <location>
        <begin position="214"/>
        <end position="233"/>
    </location>
</feature>
<reference evidence="2 3" key="1">
    <citation type="submission" date="2007-06" db="EMBL/GenBank/DDBJ databases">
        <authorList>
            <person name="Shimkets L."/>
            <person name="Ferriera S."/>
            <person name="Johnson J."/>
            <person name="Kravitz S."/>
            <person name="Beeson K."/>
            <person name="Sutton G."/>
            <person name="Rogers Y.-H."/>
            <person name="Friedman R."/>
            <person name="Frazier M."/>
            <person name="Venter J.C."/>
        </authorList>
    </citation>
    <scope>NUCLEOTIDE SEQUENCE [LARGE SCALE GENOMIC DNA]</scope>
    <source>
        <strain evidence="2 3">SIR-1</strain>
    </source>
</reference>
<evidence type="ECO:0000313" key="3">
    <source>
        <dbReference type="Proteomes" id="UP000005801"/>
    </source>
</evidence>
<keyword evidence="3" id="KW-1185">Reference proteome</keyword>
<feature type="transmembrane region" description="Helical" evidence="1">
    <location>
        <begin position="112"/>
        <end position="135"/>
    </location>
</feature>